<evidence type="ECO:0000313" key="3">
    <source>
        <dbReference type="Proteomes" id="UP000278962"/>
    </source>
</evidence>
<dbReference type="Proteomes" id="UP000278962">
    <property type="component" value="Unassembled WGS sequence"/>
</dbReference>
<dbReference type="EMBL" id="RBIL01000002">
    <property type="protein sequence ID" value="RKQ86274.1"/>
    <property type="molecule type" value="Genomic_DNA"/>
</dbReference>
<dbReference type="Pfam" id="PF12706">
    <property type="entry name" value="Lactamase_B_2"/>
    <property type="match status" value="1"/>
</dbReference>
<dbReference type="Gene3D" id="3.60.15.10">
    <property type="entry name" value="Ribonuclease Z/Hydroxyacylglutathione hydrolase-like"/>
    <property type="match status" value="1"/>
</dbReference>
<proteinExistence type="predicted"/>
<keyword evidence="3" id="KW-1185">Reference proteome</keyword>
<dbReference type="PANTHER" id="PTHR15032:SF36">
    <property type="entry name" value="METALLO-BETA-LACTAMASE DOMAIN-CONTAINING PROTEIN"/>
    <property type="match status" value="1"/>
</dbReference>
<dbReference type="AlphaFoldDB" id="A0A660KZB7"/>
<dbReference type="InterPro" id="IPR001279">
    <property type="entry name" value="Metallo-B-lactamas"/>
</dbReference>
<reference evidence="2 3" key="1">
    <citation type="submission" date="2018-10" db="EMBL/GenBank/DDBJ databases">
        <title>Genomic Encyclopedia of Archaeal and Bacterial Type Strains, Phase II (KMG-II): from individual species to whole genera.</title>
        <authorList>
            <person name="Goeker M."/>
        </authorList>
    </citation>
    <scope>NUCLEOTIDE SEQUENCE [LARGE SCALE GENOMIC DNA]</scope>
    <source>
        <strain evidence="2 3">DSM 14954</strain>
    </source>
</reference>
<accession>A0A660KZB7</accession>
<dbReference type="SUPFAM" id="SSF56281">
    <property type="entry name" value="Metallo-hydrolase/oxidoreductase"/>
    <property type="match status" value="1"/>
</dbReference>
<gene>
    <name evidence="2" type="ORF">C8N24_4284</name>
</gene>
<dbReference type="InterPro" id="IPR036866">
    <property type="entry name" value="RibonucZ/Hydroxyglut_hydro"/>
</dbReference>
<evidence type="ECO:0000259" key="1">
    <source>
        <dbReference type="Pfam" id="PF12706"/>
    </source>
</evidence>
<organism evidence="2 3">
    <name type="scientific">Solirubrobacter pauli</name>
    <dbReference type="NCBI Taxonomy" id="166793"/>
    <lineage>
        <taxon>Bacteria</taxon>
        <taxon>Bacillati</taxon>
        <taxon>Actinomycetota</taxon>
        <taxon>Thermoleophilia</taxon>
        <taxon>Solirubrobacterales</taxon>
        <taxon>Solirubrobacteraceae</taxon>
        <taxon>Solirubrobacter</taxon>
    </lineage>
</organism>
<comment type="caution">
    <text evidence="2">The sequence shown here is derived from an EMBL/GenBank/DDBJ whole genome shotgun (WGS) entry which is preliminary data.</text>
</comment>
<dbReference type="PANTHER" id="PTHR15032">
    <property type="entry name" value="N-ACYL-PHOSPHATIDYLETHANOLAMINE-HYDROLYZING PHOSPHOLIPASE D"/>
    <property type="match status" value="1"/>
</dbReference>
<name>A0A660KZB7_9ACTN</name>
<evidence type="ECO:0000313" key="2">
    <source>
        <dbReference type="EMBL" id="RKQ86274.1"/>
    </source>
</evidence>
<protein>
    <submittedName>
        <fullName evidence="2">L-ascorbate metabolism protein UlaG (Beta-lactamase superfamily)</fullName>
    </submittedName>
</protein>
<feature type="domain" description="Metallo-beta-lactamase" evidence="1">
    <location>
        <begin position="33"/>
        <end position="205"/>
    </location>
</feature>
<dbReference type="GO" id="GO:0005737">
    <property type="term" value="C:cytoplasm"/>
    <property type="evidence" value="ECO:0007669"/>
    <property type="project" value="TreeGrafter"/>
</dbReference>
<sequence>MASLRGRRVTEPHARRVTWLGHATVLIEVGGVRLLTDPVLADRVLHLKRQVPTPARPRDVDAVLISHLHHDHLHKPSLRDLSRTALAPVGARKYLPGYAVHEVRVGETVDVGVPVEAVPAWHDGRRRPGPGAEELDTLGYLVDGVWFAGDTDYDPAMEALRGRVDCALIPVWGWGPSLGPGHLDPAGAARVIDLIAPRLAVPIHWGTFLPLGLGRRHERLLTDPPLEFAAAVTGKTRVEVVAPGGTVEV</sequence>